<evidence type="ECO:0000256" key="6">
    <source>
        <dbReference type="SAM" id="MobiDB-lite"/>
    </source>
</evidence>
<dbReference type="GO" id="GO:0051301">
    <property type="term" value="P:cell division"/>
    <property type="evidence" value="ECO:0007669"/>
    <property type="project" value="UniProtKB-KW"/>
</dbReference>
<dbReference type="GO" id="GO:0007064">
    <property type="term" value="P:mitotic sister chromatid cohesion"/>
    <property type="evidence" value="ECO:0007669"/>
    <property type="project" value="InterPro"/>
</dbReference>
<evidence type="ECO:0000256" key="5">
    <source>
        <dbReference type="ARBA" id="ARBA00023306"/>
    </source>
</evidence>
<feature type="region of interest" description="Disordered" evidence="6">
    <location>
        <begin position="1211"/>
        <end position="1291"/>
    </location>
</feature>
<evidence type="ECO:0000313" key="8">
    <source>
        <dbReference type="Proteomes" id="UP000253472"/>
    </source>
</evidence>
<organism evidence="7 8">
    <name type="scientific">Candida viswanathii</name>
    <dbReference type="NCBI Taxonomy" id="5486"/>
    <lineage>
        <taxon>Eukaryota</taxon>
        <taxon>Fungi</taxon>
        <taxon>Dikarya</taxon>
        <taxon>Ascomycota</taxon>
        <taxon>Saccharomycotina</taxon>
        <taxon>Pichiomycetes</taxon>
        <taxon>Debaryomycetaceae</taxon>
        <taxon>Candida/Lodderomyces clade</taxon>
        <taxon>Candida</taxon>
    </lineage>
</organism>
<dbReference type="STRING" id="5486.A0A367XRF7"/>
<accession>A0A367XRF7</accession>
<dbReference type="Pfam" id="PF20168">
    <property type="entry name" value="PDS5"/>
    <property type="match status" value="1"/>
</dbReference>
<comment type="caution">
    <text evidence="7">The sequence shown here is derived from an EMBL/GenBank/DDBJ whole genome shotgun (WGS) entry which is preliminary data.</text>
</comment>
<evidence type="ECO:0000256" key="1">
    <source>
        <dbReference type="ARBA" id="ARBA00004123"/>
    </source>
</evidence>
<keyword evidence="3" id="KW-0498">Mitosis</keyword>
<name>A0A367XRF7_9ASCO</name>
<keyword evidence="8" id="KW-1185">Reference proteome</keyword>
<dbReference type="CDD" id="cd19953">
    <property type="entry name" value="PDS5"/>
    <property type="match status" value="1"/>
</dbReference>
<keyword evidence="2" id="KW-0132">Cell division</keyword>
<dbReference type="GO" id="GO:0005634">
    <property type="term" value="C:nucleus"/>
    <property type="evidence" value="ECO:0007669"/>
    <property type="project" value="UniProtKB-SubCell"/>
</dbReference>
<protein>
    <submittedName>
        <fullName evidence="7">Sister chromatid cohesion protein PDS5</fullName>
    </submittedName>
</protein>
<proteinExistence type="predicted"/>
<dbReference type="InterPro" id="IPR016024">
    <property type="entry name" value="ARM-type_fold"/>
</dbReference>
<dbReference type="InterPro" id="IPR039776">
    <property type="entry name" value="Pds5"/>
</dbReference>
<feature type="compositionally biased region" description="Acidic residues" evidence="6">
    <location>
        <begin position="1270"/>
        <end position="1291"/>
    </location>
</feature>
<evidence type="ECO:0000256" key="4">
    <source>
        <dbReference type="ARBA" id="ARBA00023242"/>
    </source>
</evidence>
<dbReference type="GO" id="GO:0000785">
    <property type="term" value="C:chromatin"/>
    <property type="evidence" value="ECO:0007669"/>
    <property type="project" value="TreeGrafter"/>
</dbReference>
<keyword evidence="4" id="KW-0539">Nucleus</keyword>
<dbReference type="PANTHER" id="PTHR12663">
    <property type="entry name" value="ANDROGEN INDUCED INHIBITOR OF PROLIFERATION AS3 / PDS5-RELATED"/>
    <property type="match status" value="1"/>
</dbReference>
<dbReference type="GO" id="GO:0006281">
    <property type="term" value="P:DNA repair"/>
    <property type="evidence" value="ECO:0007669"/>
    <property type="project" value="TreeGrafter"/>
</dbReference>
<dbReference type="Gene3D" id="1.25.10.10">
    <property type="entry name" value="Leucine-rich Repeat Variant"/>
    <property type="match status" value="1"/>
</dbReference>
<evidence type="ECO:0000256" key="3">
    <source>
        <dbReference type="ARBA" id="ARBA00022776"/>
    </source>
</evidence>
<dbReference type="OrthoDB" id="200660at2759"/>
<evidence type="ECO:0000313" key="7">
    <source>
        <dbReference type="EMBL" id="RCK55372.1"/>
    </source>
</evidence>
<comment type="subcellular location">
    <subcellularLocation>
        <location evidence="1">Nucleus</location>
    </subcellularLocation>
</comment>
<dbReference type="InterPro" id="IPR011989">
    <property type="entry name" value="ARM-like"/>
</dbReference>
<evidence type="ECO:0000256" key="2">
    <source>
        <dbReference type="ARBA" id="ARBA00022618"/>
    </source>
</evidence>
<dbReference type="EMBL" id="QLNQ01000030">
    <property type="protein sequence ID" value="RCK55372.1"/>
    <property type="molecule type" value="Genomic_DNA"/>
</dbReference>
<dbReference type="SUPFAM" id="SSF48371">
    <property type="entry name" value="ARM repeat"/>
    <property type="match status" value="1"/>
</dbReference>
<keyword evidence="5" id="KW-0131">Cell cycle</keyword>
<sequence>MVTRNESESSSSIKFDKPIIPTVKAPISNKELINRLVCLHDELSNIDDSSVDLSSYTASLVNKKLLSHSSVGVQAYVCCCISDILRIFAPNAPYSAQQLSDIFKLFFKQFARLTDKKDDPFYQQHVYLLKRLAEAKSTILITDLPDLETLIVSIFNTFYTLALKGFPSELETIITDILSEVLSEAEVVPHDVLQLLLQKVANHDPSKLLLNNISSPEFNFSLAICENNMDRMSRLVAQYFSEILYESTNTIEEDSENEYEDAAAAAAAAARKAKASGLSKAMEVLKKVHHLSIQLWKYIPSVLSSVMALIDDELNADDDKVRILATVTIGQMLGAPTYPSVSTKVNFFITHKQVWNNWLKKTADVSASVRSKWVQQLPGIISSNTNLTTEINLMLSTCLHKCLVDTDERVREAATVAINEIPYHQFVTKLATPEIMKTLFQLIREKHSGIRQTSVEILSSTYSKNMKTESTADVLEQLQTLITGIPNQLLSLVYINNKNITSLVDVSVFGTLLEVSEPNTNKRVERLVRFYSGLDDKGVEAFVAINKRQQQLSKVLLTFIEFAEEYNRGSTSEDKENGSADDQKEIILKLDKIIDWICVSFPDGLNTASCLERFYKLNRIRFFNLVKVCISSDSDFNTIRNSMKELLNKLGDAKNIRLENEKFGITTTEMCENFKLLLLRASPLIYNRSNIEDLINYSKDSANEYYTAANALLEQISSIIPDVFKSHLRSLTNLVVDQRDQIANKSNALKTIYHFVKKYPDSFPKEISFMEALKKLATKGSSSEAKYAIKTIGLSDKKEVACSGIVKSIYPLTVDDDKFATHLSCIAEIFVVDRLAILDMENELTPLLIKKVLLSNRGIDRDSIEGNEWTSNDDVEKYPCLNEKLIAIRLLVNNLKSLDKENMSDDAIEEAKQKALPVIKLLMSLIGNNGEIINKKDKSWPTPDSYKLRLRLAAGLYMLKLAKIPIYSETMLLASIRRLTFLVNNENYHVRAGFVKSLQKKLYNELISEKFLAIVFFSALEQNQELKNDVTMWITAMFKRLESKRDIKFEKTLVRLIHTLAHHEQFLEIIKDGNDESKLAAFNYASRFLIFYVQLIATQDNISLLYYFASRVKQHRDATIATADYEAEEPTQQILNLYRVAELAQLVIKTFADGKNWPMQTWPGKISLPLDIFAPMASSKEAQWVVTQIFIPEAQQVELANTINKRLRNVSSVKKTSESAKPRQKRTKPAGARSLVKKKKAKIVKEKVNTEPTRKSARSTSKVSYKDQLESDEEEEVELDDDLSDSDEFDV</sequence>
<reference evidence="7 8" key="1">
    <citation type="submission" date="2018-06" db="EMBL/GenBank/DDBJ databases">
        <title>Whole genome sequencing of Candida tropicalis (genome annotated by CSBL at Korea University).</title>
        <authorList>
            <person name="Ahn J."/>
        </authorList>
    </citation>
    <scope>NUCLEOTIDE SEQUENCE [LARGE SCALE GENOMIC DNA]</scope>
    <source>
        <strain evidence="7 8">ATCC 20962</strain>
    </source>
</reference>
<gene>
    <name evidence="7" type="primary">PDS5_1</name>
    <name evidence="7" type="ORF">Cantr_04280</name>
</gene>
<dbReference type="PANTHER" id="PTHR12663:SF0">
    <property type="entry name" value="PRECOCIOUS DISSOCIATION OF SISTERS 5, ISOFORM A"/>
    <property type="match status" value="1"/>
</dbReference>
<dbReference type="Proteomes" id="UP000253472">
    <property type="component" value="Unassembled WGS sequence"/>
</dbReference>
<feature type="compositionally biased region" description="Basic and acidic residues" evidence="6">
    <location>
        <begin position="1243"/>
        <end position="1254"/>
    </location>
</feature>